<dbReference type="AlphaFoldDB" id="A0A485LMU4"/>
<accession>A0A485LMU4</accession>
<proteinExistence type="predicted"/>
<name>A0A485LMU4_9STRA</name>
<keyword evidence="3" id="KW-1185">Reference proteome</keyword>
<evidence type="ECO:0000313" key="3">
    <source>
        <dbReference type="Proteomes" id="UP000332933"/>
    </source>
</evidence>
<reference evidence="2 3" key="1">
    <citation type="submission" date="2019-03" db="EMBL/GenBank/DDBJ databases">
        <authorList>
            <person name="Gaulin E."/>
            <person name="Dumas B."/>
        </authorList>
    </citation>
    <scope>NUCLEOTIDE SEQUENCE [LARGE SCALE GENOMIC DNA]</scope>
    <source>
        <strain evidence="2">CBS 568.67</strain>
    </source>
</reference>
<dbReference type="EMBL" id="VJMH01007254">
    <property type="protein sequence ID" value="KAF0684707.1"/>
    <property type="molecule type" value="Genomic_DNA"/>
</dbReference>
<sequence length="210" mass="24366">MLANSGGPHITTLQEAIDNIKKDKPNTHLLQLHVYSINKYDAKNSNISGKHMWLTNKNLDRAALGKIFKKLAAINDRDRPKALYRVTAFMNQLYLIPKWKQYDLIRIYVSNPIIYNKSLAQGTLQTIIEYRSMTFFPVTTTQCHILDLQFRVYAVEHLEDDKDDCKAIWLTSDNRDRNSLIAYFTKLATLPDASRFTNLVQVIAFSKHFR</sequence>
<evidence type="ECO:0000313" key="2">
    <source>
        <dbReference type="EMBL" id="VFT99974.1"/>
    </source>
</evidence>
<evidence type="ECO:0000313" key="1">
    <source>
        <dbReference type="EMBL" id="KAF0684707.1"/>
    </source>
</evidence>
<gene>
    <name evidence="2" type="primary">Aste57867_23329</name>
    <name evidence="1" type="ORF">As57867_023258</name>
    <name evidence="2" type="ORF">ASTE57867_23329</name>
</gene>
<dbReference type="EMBL" id="CAADRA010007280">
    <property type="protein sequence ID" value="VFT99974.1"/>
    <property type="molecule type" value="Genomic_DNA"/>
</dbReference>
<dbReference type="Proteomes" id="UP000332933">
    <property type="component" value="Unassembled WGS sequence"/>
</dbReference>
<protein>
    <submittedName>
        <fullName evidence="2">Aste57867_23329 protein</fullName>
    </submittedName>
</protein>
<reference evidence="1" key="2">
    <citation type="submission" date="2019-06" db="EMBL/GenBank/DDBJ databases">
        <title>Genomics analysis of Aphanomyces spp. identifies a new class of oomycete effector associated with host adaptation.</title>
        <authorList>
            <person name="Gaulin E."/>
        </authorList>
    </citation>
    <scope>NUCLEOTIDE SEQUENCE</scope>
    <source>
        <strain evidence="1">CBS 578.67</strain>
    </source>
</reference>
<organism evidence="2 3">
    <name type="scientific">Aphanomyces stellatus</name>
    <dbReference type="NCBI Taxonomy" id="120398"/>
    <lineage>
        <taxon>Eukaryota</taxon>
        <taxon>Sar</taxon>
        <taxon>Stramenopiles</taxon>
        <taxon>Oomycota</taxon>
        <taxon>Saprolegniomycetes</taxon>
        <taxon>Saprolegniales</taxon>
        <taxon>Verrucalvaceae</taxon>
        <taxon>Aphanomyces</taxon>
    </lineage>
</organism>